<name>X1L2M6_9ZZZZ</name>
<evidence type="ECO:0000256" key="1">
    <source>
        <dbReference type="SAM" id="MobiDB-lite"/>
    </source>
</evidence>
<accession>X1L2M6</accession>
<reference evidence="2" key="1">
    <citation type="journal article" date="2014" name="Front. Microbiol.">
        <title>High frequency of phylogenetically diverse reductive dehalogenase-homologous genes in deep subseafloor sedimentary metagenomes.</title>
        <authorList>
            <person name="Kawai M."/>
            <person name="Futagami T."/>
            <person name="Toyoda A."/>
            <person name="Takaki Y."/>
            <person name="Nishi S."/>
            <person name="Hori S."/>
            <person name="Arai W."/>
            <person name="Tsubouchi T."/>
            <person name="Morono Y."/>
            <person name="Uchiyama I."/>
            <person name="Ito T."/>
            <person name="Fujiyama A."/>
            <person name="Inagaki F."/>
            <person name="Takami H."/>
        </authorList>
    </citation>
    <scope>NUCLEOTIDE SEQUENCE</scope>
    <source>
        <strain evidence="2">Expedition CK06-06</strain>
    </source>
</reference>
<dbReference type="EMBL" id="BARU01040151">
    <property type="protein sequence ID" value="GAH88433.1"/>
    <property type="molecule type" value="Genomic_DNA"/>
</dbReference>
<feature type="compositionally biased region" description="Pro residues" evidence="1">
    <location>
        <begin position="22"/>
        <end position="55"/>
    </location>
</feature>
<protein>
    <submittedName>
        <fullName evidence="2">Uncharacterized protein</fullName>
    </submittedName>
</protein>
<comment type="caution">
    <text evidence="2">The sequence shown here is derived from an EMBL/GenBank/DDBJ whole genome shotgun (WGS) entry which is preliminary data.</text>
</comment>
<evidence type="ECO:0000313" key="2">
    <source>
        <dbReference type="EMBL" id="GAH88433.1"/>
    </source>
</evidence>
<sequence>MKLDVQGIEEIEITDPAGLCNPPVPQLPSAPPLPGIPITPFQPAPQIPTPFGPSPLPGIPGWGDVCVPHGLPNYTRHVHDPNDYRRNAKWGIGSPAIHQAGKEIEGLLNRLTLRSGGKNWQSKMNGAG</sequence>
<proteinExistence type="predicted"/>
<feature type="non-terminal residue" evidence="2">
    <location>
        <position position="128"/>
    </location>
</feature>
<gene>
    <name evidence="2" type="ORF">S03H2_62121</name>
</gene>
<dbReference type="AlphaFoldDB" id="X1L2M6"/>
<organism evidence="2">
    <name type="scientific">marine sediment metagenome</name>
    <dbReference type="NCBI Taxonomy" id="412755"/>
    <lineage>
        <taxon>unclassified sequences</taxon>
        <taxon>metagenomes</taxon>
        <taxon>ecological metagenomes</taxon>
    </lineage>
</organism>
<feature type="region of interest" description="Disordered" evidence="1">
    <location>
        <begin position="16"/>
        <end position="55"/>
    </location>
</feature>